<dbReference type="InterPro" id="IPR006202">
    <property type="entry name" value="Neur_chan_lig-bd"/>
</dbReference>
<evidence type="ECO:0000313" key="4">
    <source>
        <dbReference type="Proteomes" id="UP001607302"/>
    </source>
</evidence>
<keyword evidence="4" id="KW-1185">Reference proteome</keyword>
<feature type="signal peptide" evidence="1">
    <location>
        <begin position="1"/>
        <end position="22"/>
    </location>
</feature>
<protein>
    <submittedName>
        <fullName evidence="3">Glycine receptor subunit alphaZ1 isoform X3</fullName>
    </submittedName>
</protein>
<accession>A0ABD2B991</accession>
<name>A0ABD2B991_VESSQ</name>
<evidence type="ECO:0000256" key="1">
    <source>
        <dbReference type="SAM" id="SignalP"/>
    </source>
</evidence>
<evidence type="ECO:0000313" key="3">
    <source>
        <dbReference type="EMBL" id="KAL2729255.1"/>
    </source>
</evidence>
<evidence type="ECO:0000259" key="2">
    <source>
        <dbReference type="Pfam" id="PF02931"/>
    </source>
</evidence>
<organism evidence="3 4">
    <name type="scientific">Vespula squamosa</name>
    <name type="common">Southern yellow jacket</name>
    <name type="synonym">Wasp</name>
    <dbReference type="NCBI Taxonomy" id="30214"/>
    <lineage>
        <taxon>Eukaryota</taxon>
        <taxon>Metazoa</taxon>
        <taxon>Ecdysozoa</taxon>
        <taxon>Arthropoda</taxon>
        <taxon>Hexapoda</taxon>
        <taxon>Insecta</taxon>
        <taxon>Pterygota</taxon>
        <taxon>Neoptera</taxon>
        <taxon>Endopterygota</taxon>
        <taxon>Hymenoptera</taxon>
        <taxon>Apocrita</taxon>
        <taxon>Aculeata</taxon>
        <taxon>Vespoidea</taxon>
        <taxon>Vespidae</taxon>
        <taxon>Vespinae</taxon>
        <taxon>Vespula</taxon>
    </lineage>
</organism>
<sequence length="150" mass="17495">MKSTILIVFLHSCLSSLPEVLSSSIFGGIVRNRTMKPRVVLPDNYVKEIRPPSKKGVPVTVDFSIFVVDINSINVEDMDFRTMIYFLFHRVDMFVRQSWTESRLYMLDDIFEEGDDYVIFPAEFYDNLWQPDPYFLNSKVSGNYIISLLC</sequence>
<gene>
    <name evidence="3" type="ORF">V1478_006044</name>
</gene>
<comment type="caution">
    <text evidence="3">The sequence shown here is derived from an EMBL/GenBank/DDBJ whole genome shotgun (WGS) entry which is preliminary data.</text>
</comment>
<reference evidence="3 4" key="1">
    <citation type="journal article" date="2024" name="Ann. Entomol. Soc. Am.">
        <title>Genomic analyses of the southern and eastern yellowjacket wasps (Hymenoptera: Vespidae) reveal evolutionary signatures of social life.</title>
        <authorList>
            <person name="Catto M.A."/>
            <person name="Caine P.B."/>
            <person name="Orr S.E."/>
            <person name="Hunt B.G."/>
            <person name="Goodisman M.A.D."/>
        </authorList>
    </citation>
    <scope>NUCLEOTIDE SEQUENCE [LARGE SCALE GENOMIC DNA]</scope>
    <source>
        <strain evidence="3">233</strain>
        <tissue evidence="3">Head and thorax</tissue>
    </source>
</reference>
<proteinExistence type="predicted"/>
<keyword evidence="1" id="KW-0732">Signal</keyword>
<dbReference type="SUPFAM" id="SSF63712">
    <property type="entry name" value="Nicotinic receptor ligand binding domain-like"/>
    <property type="match status" value="1"/>
</dbReference>
<feature type="domain" description="Neurotransmitter-gated ion-channel ligand-binding" evidence="2">
    <location>
        <begin position="41"/>
        <end position="146"/>
    </location>
</feature>
<dbReference type="Proteomes" id="UP001607302">
    <property type="component" value="Unassembled WGS sequence"/>
</dbReference>
<dbReference type="Pfam" id="PF02931">
    <property type="entry name" value="Neur_chan_LBD"/>
    <property type="match status" value="1"/>
</dbReference>
<dbReference type="InterPro" id="IPR036734">
    <property type="entry name" value="Neur_chan_lig-bd_sf"/>
</dbReference>
<feature type="chain" id="PRO_5044804505" evidence="1">
    <location>
        <begin position="23"/>
        <end position="150"/>
    </location>
</feature>
<dbReference type="EMBL" id="JAUDFV010000131">
    <property type="protein sequence ID" value="KAL2729255.1"/>
    <property type="molecule type" value="Genomic_DNA"/>
</dbReference>
<dbReference type="AlphaFoldDB" id="A0ABD2B991"/>
<keyword evidence="3" id="KW-0675">Receptor</keyword>
<dbReference type="Gene3D" id="2.70.170.10">
    <property type="entry name" value="Neurotransmitter-gated ion-channel ligand-binding domain"/>
    <property type="match status" value="1"/>
</dbReference>